<evidence type="ECO:0000256" key="2">
    <source>
        <dbReference type="ARBA" id="ARBA00022481"/>
    </source>
</evidence>
<accession>A0A2T1KD90</accession>
<protein>
    <recommendedName>
        <fullName evidence="3">Pilin</fullName>
    </recommendedName>
</protein>
<organism evidence="5 6">
    <name type="scientific">Marinobacter halophilus</name>
    <dbReference type="NCBI Taxonomy" id="1323740"/>
    <lineage>
        <taxon>Bacteria</taxon>
        <taxon>Pseudomonadati</taxon>
        <taxon>Pseudomonadota</taxon>
        <taxon>Gammaproteobacteria</taxon>
        <taxon>Pseudomonadales</taxon>
        <taxon>Marinobacteraceae</taxon>
        <taxon>Marinobacter</taxon>
    </lineage>
</organism>
<dbReference type="InterPro" id="IPR012902">
    <property type="entry name" value="N_methyl_site"/>
</dbReference>
<keyword evidence="4" id="KW-1133">Transmembrane helix</keyword>
<dbReference type="Proteomes" id="UP000238385">
    <property type="component" value="Unassembled WGS sequence"/>
</dbReference>
<evidence type="ECO:0000313" key="6">
    <source>
        <dbReference type="Proteomes" id="UP000238385"/>
    </source>
</evidence>
<dbReference type="Pfam" id="PF00114">
    <property type="entry name" value="Pilin"/>
    <property type="match status" value="1"/>
</dbReference>
<name>A0A2T1KD90_9GAMM</name>
<dbReference type="SUPFAM" id="SSF54523">
    <property type="entry name" value="Pili subunits"/>
    <property type="match status" value="1"/>
</dbReference>
<keyword evidence="2" id="KW-0488">Methylation</keyword>
<keyword evidence="4" id="KW-0472">Membrane</keyword>
<dbReference type="GO" id="GO:0007155">
    <property type="term" value="P:cell adhesion"/>
    <property type="evidence" value="ECO:0007669"/>
    <property type="project" value="InterPro"/>
</dbReference>
<proteinExistence type="inferred from homology"/>
<evidence type="ECO:0000256" key="3">
    <source>
        <dbReference type="ARBA" id="ARBA00029638"/>
    </source>
</evidence>
<dbReference type="InterPro" id="IPR045584">
    <property type="entry name" value="Pilin-like"/>
</dbReference>
<gene>
    <name evidence="5" type="ORF">C7H08_10425</name>
</gene>
<reference evidence="5 6" key="1">
    <citation type="submission" date="2018-03" db="EMBL/GenBank/DDBJ databases">
        <title>Marinobacter brunus sp. nov., a marine bacterium of Gamma-proteobacteria isolated from the surface seawater of the South China Sea.</title>
        <authorList>
            <person name="Cheng H."/>
            <person name="Wu Y.-H."/>
            <person name="Xamxidin M."/>
            <person name="Xu X.-W."/>
        </authorList>
    </citation>
    <scope>NUCLEOTIDE SEQUENCE [LARGE SCALE GENOMIC DNA]</scope>
    <source>
        <strain evidence="5 6">JCM 30472</strain>
    </source>
</reference>
<evidence type="ECO:0000256" key="1">
    <source>
        <dbReference type="ARBA" id="ARBA00005233"/>
    </source>
</evidence>
<keyword evidence="6" id="KW-1185">Reference proteome</keyword>
<comment type="caution">
    <text evidence="5">The sequence shown here is derived from an EMBL/GenBank/DDBJ whole genome shotgun (WGS) entry which is preliminary data.</text>
</comment>
<feature type="transmembrane region" description="Helical" evidence="4">
    <location>
        <begin position="7"/>
        <end position="31"/>
    </location>
</feature>
<evidence type="ECO:0000313" key="5">
    <source>
        <dbReference type="EMBL" id="PSF08091.1"/>
    </source>
</evidence>
<comment type="similarity">
    <text evidence="1">Belongs to the N-Me-Phe pilin family.</text>
</comment>
<dbReference type="Gene3D" id="3.30.700.10">
    <property type="entry name" value="Glycoprotein, Type 4 Pilin"/>
    <property type="match status" value="1"/>
</dbReference>
<dbReference type="PANTHER" id="PTHR30093">
    <property type="entry name" value="GENERAL SECRETION PATHWAY PROTEIN G"/>
    <property type="match status" value="1"/>
</dbReference>
<dbReference type="AlphaFoldDB" id="A0A2T1KD90"/>
<dbReference type="GO" id="GO:0044096">
    <property type="term" value="C:type IV pilus"/>
    <property type="evidence" value="ECO:0007669"/>
    <property type="project" value="TreeGrafter"/>
</dbReference>
<dbReference type="OrthoDB" id="5918848at2"/>
<dbReference type="NCBIfam" id="TIGR02532">
    <property type="entry name" value="IV_pilin_GFxxxE"/>
    <property type="match status" value="1"/>
</dbReference>
<dbReference type="InterPro" id="IPR001082">
    <property type="entry name" value="Pilin"/>
</dbReference>
<dbReference type="EMBL" id="PXNN01000013">
    <property type="protein sequence ID" value="PSF08091.1"/>
    <property type="molecule type" value="Genomic_DNA"/>
</dbReference>
<dbReference type="GO" id="GO:0043107">
    <property type="term" value="P:type IV pilus-dependent motility"/>
    <property type="evidence" value="ECO:0007669"/>
    <property type="project" value="TreeGrafter"/>
</dbReference>
<keyword evidence="4" id="KW-0812">Transmembrane</keyword>
<dbReference type="Pfam" id="PF07963">
    <property type="entry name" value="N_methyl"/>
    <property type="match status" value="1"/>
</dbReference>
<sequence>MKHGQNGFTLIELMIVVAIIGILAAIAIPAYQDYVAKTQVTSCLAEISPGKTQYEIATNEGKAAAYYTQANLGINLQACSAVAINAPDAETGIQATAIQGTVGGNPAVSGDTITLSRATDGAWSCAYSGDDKYEPSGCDN</sequence>
<evidence type="ECO:0000256" key="4">
    <source>
        <dbReference type="SAM" id="Phobius"/>
    </source>
</evidence>
<dbReference type="PANTHER" id="PTHR30093:SF34">
    <property type="entry name" value="PREPILIN PEPTIDASE-DEPENDENT PROTEIN D"/>
    <property type="match status" value="1"/>
</dbReference>